<evidence type="ECO:0000256" key="1">
    <source>
        <dbReference type="SAM" id="Coils"/>
    </source>
</evidence>
<dbReference type="Proteomes" id="UP001165121">
    <property type="component" value="Unassembled WGS sequence"/>
</dbReference>
<feature type="region of interest" description="Disordered" evidence="2">
    <location>
        <begin position="524"/>
        <end position="712"/>
    </location>
</feature>
<comment type="caution">
    <text evidence="3">The sequence shown here is derived from an EMBL/GenBank/DDBJ whole genome shotgun (WGS) entry which is preliminary data.</text>
</comment>
<feature type="compositionally biased region" description="Low complexity" evidence="2">
    <location>
        <begin position="8"/>
        <end position="24"/>
    </location>
</feature>
<feature type="compositionally biased region" description="Low complexity" evidence="2">
    <location>
        <begin position="603"/>
        <end position="614"/>
    </location>
</feature>
<feature type="compositionally biased region" description="Polar residues" evidence="2">
    <location>
        <begin position="550"/>
        <end position="568"/>
    </location>
</feature>
<proteinExistence type="predicted"/>
<organism evidence="3 4">
    <name type="scientific">Phytophthora fragariaefolia</name>
    <dbReference type="NCBI Taxonomy" id="1490495"/>
    <lineage>
        <taxon>Eukaryota</taxon>
        <taxon>Sar</taxon>
        <taxon>Stramenopiles</taxon>
        <taxon>Oomycota</taxon>
        <taxon>Peronosporomycetes</taxon>
        <taxon>Peronosporales</taxon>
        <taxon>Peronosporaceae</taxon>
        <taxon>Phytophthora</taxon>
    </lineage>
</organism>
<evidence type="ECO:0000313" key="4">
    <source>
        <dbReference type="Proteomes" id="UP001165121"/>
    </source>
</evidence>
<keyword evidence="4" id="KW-1185">Reference proteome</keyword>
<accession>A0A9W6Y2L1</accession>
<feature type="compositionally biased region" description="Low complexity" evidence="2">
    <location>
        <begin position="341"/>
        <end position="352"/>
    </location>
</feature>
<feature type="compositionally biased region" description="Low complexity" evidence="2">
    <location>
        <begin position="658"/>
        <end position="669"/>
    </location>
</feature>
<gene>
    <name evidence="3" type="ORF">Pfra01_002227600</name>
</gene>
<feature type="region of interest" description="Disordered" evidence="2">
    <location>
        <begin position="329"/>
        <end position="390"/>
    </location>
</feature>
<keyword evidence="1" id="KW-0175">Coiled coil</keyword>
<reference evidence="3" key="1">
    <citation type="submission" date="2023-04" db="EMBL/GenBank/DDBJ databases">
        <title>Phytophthora fragariaefolia NBRC 109709.</title>
        <authorList>
            <person name="Ichikawa N."/>
            <person name="Sato H."/>
            <person name="Tonouchi N."/>
        </authorList>
    </citation>
    <scope>NUCLEOTIDE SEQUENCE</scope>
    <source>
        <strain evidence="3">NBRC 109709</strain>
    </source>
</reference>
<feature type="region of interest" description="Disordered" evidence="2">
    <location>
        <begin position="409"/>
        <end position="460"/>
    </location>
</feature>
<feature type="compositionally biased region" description="Low complexity" evidence="2">
    <location>
        <begin position="39"/>
        <end position="55"/>
    </location>
</feature>
<feature type="region of interest" description="Disordered" evidence="2">
    <location>
        <begin position="1"/>
        <end position="59"/>
    </location>
</feature>
<evidence type="ECO:0000256" key="2">
    <source>
        <dbReference type="SAM" id="MobiDB-lite"/>
    </source>
</evidence>
<dbReference type="AlphaFoldDB" id="A0A9W6Y2L1"/>
<name>A0A9W6Y2L1_9STRA</name>
<feature type="compositionally biased region" description="Basic residues" evidence="2">
    <location>
        <begin position="353"/>
        <end position="365"/>
    </location>
</feature>
<feature type="compositionally biased region" description="Low complexity" evidence="2">
    <location>
        <begin position="424"/>
        <end position="460"/>
    </location>
</feature>
<feature type="compositionally biased region" description="Pro residues" evidence="2">
    <location>
        <begin position="615"/>
        <end position="625"/>
    </location>
</feature>
<evidence type="ECO:0000313" key="3">
    <source>
        <dbReference type="EMBL" id="GMF53740.1"/>
    </source>
</evidence>
<feature type="coiled-coil region" evidence="1">
    <location>
        <begin position="156"/>
        <end position="211"/>
    </location>
</feature>
<protein>
    <submittedName>
        <fullName evidence="3">Unnamed protein product</fullName>
    </submittedName>
</protein>
<sequence>MQAVVDLAASTASPSTSRSTEAAPPVAPVAPAPRVKLEGSGTASVSSTTAPSLPSISRSSATPELTLADLERVLELRDNRLEFAQAERDAKLGKLVSYAVAKPFPEPSHELFRRLQESSSIDALIAALEKEIVGGPHPAVVAGEQQAAAFAARARADLLEHELRETMKRVSHLEESEKTASALVRSLKEQVAQLENRNISLQELHQSTNLERDSWSTERIRLDTTIRDKERIIASMTADYHRDAGKRQLVLRCCYELTTQVRQLSDAVAMGNTSAHQLLKRQLADKDNKIRRLLRRLRMSPVVSDFQRRSPFLVVAAILSEFVSWRSRSSTSSRSRKKARATPTTSPVSSKKSSSKRSTNKKTAKSRATVSHSPSEDSDGKAGLAPLRRPRRTAAANCNAIQRLLHAGESDSDSEVLGEAVAVSSSSGHGRQASSGSTTVSSTSAPSPSSQVTSTSPTQASQDSIVDLALINLPVSSSMLAEDLEGADSSGVESLSTTKQTEAASTLASLSGATKSVVIRAIPPGKHLAWSPGDSDSDGGDSTGGGSAATPPNLSNKLVESSDSSGDESTLADPSKSQAGSGDGSGSPPLASPTVAVRPPPITTSASVSAAAKAPVPPKTPPPARSPVRPATSTPQSSLASKAKAVVPARSAKDASKPKPASKAKPTAAIRSAKDGSKPKSASKPSTGKAKSAASDAKARTKSDGGVPPHHVDVKVLVARAAASARLDSRESGPMKRLRELPFFHKASKRCWEKIMSSCAVSVIMAKTADGERIKPTPCSIAGLAAFMDVDDSGHPWRSGFRLLPHSLFFVDDSVLEVCPPVEKGKRSKKPGSRLEVLRHEWCKSRGVVREDILLALWERMHWIVESSVNVWLAEAFRASERTSRIDYEFTGLWKSLKDYLLGRKVNNKIDGLPAPLVDAEVCFDPEIPFCLPVNFPWFPRTDDWIAEAVRIDNHEP</sequence>
<dbReference type="EMBL" id="BSXT01003341">
    <property type="protein sequence ID" value="GMF53740.1"/>
    <property type="molecule type" value="Genomic_DNA"/>
</dbReference>
<feature type="compositionally biased region" description="Low complexity" evidence="2">
    <location>
        <begin position="686"/>
        <end position="696"/>
    </location>
</feature>